<dbReference type="SUPFAM" id="SSF54631">
    <property type="entry name" value="CBS-domain pair"/>
    <property type="match status" value="1"/>
</dbReference>
<reference evidence="3" key="1">
    <citation type="submission" date="2018-06" db="EMBL/GenBank/DDBJ databases">
        <authorList>
            <person name="Zhirakovskaya E."/>
        </authorList>
    </citation>
    <scope>NUCLEOTIDE SEQUENCE</scope>
</reference>
<gene>
    <name evidence="3" type="ORF">MNBD_DELTA03-554</name>
</gene>
<dbReference type="SMART" id="SM00116">
    <property type="entry name" value="CBS"/>
    <property type="match status" value="2"/>
</dbReference>
<accession>A0A3B0VBS1</accession>
<evidence type="ECO:0000313" key="3">
    <source>
        <dbReference type="EMBL" id="VAW37713.1"/>
    </source>
</evidence>
<feature type="domain" description="CBS" evidence="2">
    <location>
        <begin position="7"/>
        <end position="62"/>
    </location>
</feature>
<dbReference type="InterPro" id="IPR046342">
    <property type="entry name" value="CBS_dom_sf"/>
</dbReference>
<protein>
    <submittedName>
        <fullName evidence="3">CBS domain protein</fullName>
    </submittedName>
</protein>
<name>A0A3B0VBS1_9ZZZZ</name>
<keyword evidence="1" id="KW-0677">Repeat</keyword>
<dbReference type="AlphaFoldDB" id="A0A3B0VBS1"/>
<dbReference type="PANTHER" id="PTHR48108:SF34">
    <property type="entry name" value="CBS DOMAIN-CONTAINING PROTEIN YHCV"/>
    <property type="match status" value="1"/>
</dbReference>
<organism evidence="3">
    <name type="scientific">hydrothermal vent metagenome</name>
    <dbReference type="NCBI Taxonomy" id="652676"/>
    <lineage>
        <taxon>unclassified sequences</taxon>
        <taxon>metagenomes</taxon>
        <taxon>ecological metagenomes</taxon>
    </lineage>
</organism>
<dbReference type="EMBL" id="UOEX01000222">
    <property type="protein sequence ID" value="VAW37713.1"/>
    <property type="molecule type" value="Genomic_DNA"/>
</dbReference>
<dbReference type="Pfam" id="PF00571">
    <property type="entry name" value="CBS"/>
    <property type="match status" value="2"/>
</dbReference>
<dbReference type="InterPro" id="IPR051462">
    <property type="entry name" value="CBS_domain-containing"/>
</dbReference>
<sequence length="228" mass="25172">MLIKDWMAKNVLTVDENTSLMRATRVMKENNIRKLPVVSHGKLVGIISDRDVKDASPSKTTSLDIHELYYLLSEMKVKDVMTSDPIIMHGTDSLEKAALIMLDNKISGIPVLDDAGQIIGLLSETDVLLGFIHATGIKDGAIQYVFNLPDAPGSVTELVKVLRENNSRLISILTSYEDAGDGMKQVAIRVTVAKDMRPEELTKILSAKFELVFTATDDLEKLPHKSSH</sequence>
<dbReference type="PROSITE" id="PS51371">
    <property type="entry name" value="CBS"/>
    <property type="match status" value="2"/>
</dbReference>
<evidence type="ECO:0000259" key="2">
    <source>
        <dbReference type="PROSITE" id="PS51371"/>
    </source>
</evidence>
<proteinExistence type="predicted"/>
<dbReference type="PANTHER" id="PTHR48108">
    <property type="entry name" value="CBS DOMAIN-CONTAINING PROTEIN CBSX2, CHLOROPLASTIC"/>
    <property type="match status" value="1"/>
</dbReference>
<feature type="domain" description="CBS" evidence="2">
    <location>
        <begin position="81"/>
        <end position="140"/>
    </location>
</feature>
<dbReference type="CDD" id="cd04584">
    <property type="entry name" value="CBS_pair_AcuB_like"/>
    <property type="match status" value="1"/>
</dbReference>
<evidence type="ECO:0000256" key="1">
    <source>
        <dbReference type="ARBA" id="ARBA00022737"/>
    </source>
</evidence>
<dbReference type="Gene3D" id="3.10.580.10">
    <property type="entry name" value="CBS-domain"/>
    <property type="match status" value="2"/>
</dbReference>
<dbReference type="InterPro" id="IPR000644">
    <property type="entry name" value="CBS_dom"/>
</dbReference>